<gene>
    <name evidence="2" type="ORF">PMAYCL1PPCAC_13770</name>
</gene>
<evidence type="ECO:0000256" key="1">
    <source>
        <dbReference type="SAM" id="MobiDB-lite"/>
    </source>
</evidence>
<feature type="compositionally biased region" description="Low complexity" evidence="1">
    <location>
        <begin position="255"/>
        <end position="271"/>
    </location>
</feature>
<feature type="compositionally biased region" description="Low complexity" evidence="1">
    <location>
        <begin position="197"/>
        <end position="214"/>
    </location>
</feature>
<dbReference type="Proteomes" id="UP001328107">
    <property type="component" value="Unassembled WGS sequence"/>
</dbReference>
<feature type="compositionally biased region" description="Polar residues" evidence="1">
    <location>
        <begin position="628"/>
        <end position="638"/>
    </location>
</feature>
<keyword evidence="3" id="KW-1185">Reference proteome</keyword>
<sequence length="840" mass="94277">CLQMSKPGIVVFVGHGKVGLMGSHGGKPTPLMVDEKYNLGEWCEVEIATQAVRKMPNHPVAPFTLAHGQGLITIRTYVVRLEPDGLLMYSPHIGNVFVPSARDFKLYYVFQANVTCHVNTPQFEQMFSAQGTAWTFNQDAPEVRQVLNVYELTEVEALMKKTDCKHEIDLKPKPLPMPGVSTAPPQPQPPQRPQAPQPTQQQKVIEDPQPAKVVPKPEPPRPEMKGFGSRPQQPQQQQQLAVDQPWQDNHGFRGGSSSTNNEATTASGTTGVKPAAPVFDPEYPILGVIVSVERDHVVVYTREKGIAFVSKDNLTTKQKFEFVSCVWVKVAMADNKDRNFPSYQYRITKIKDAKREIPAEFLNVEWACSTKSNTIKLINARLEFAKVPVMLGDGMRALGRRGGEKVVHHHFVGEVIVDTNAFNSISTYSPGFNATVELCKENGRPCWRVTQFVYDYQELTLNGYMSKIGHGKWQQVRDQNLPRLAQMKEKNLTTKNSAPAPNAAVKGSLGWHPPTYHDSDEEEERAAELRGGGKGGDPDRENPEEYNQVLMLTPSLLAGKIEFNRQMNDIQEYKAKDRPYGFTTDAEKNAPYSMPPAVTTMPMKAKMMMKNESMGTEGGWSHRKFGGSTKSFDPSSIPQGRKNGKTNDEDWFENEYSLDEKGKKRQEGWTLVKSNAMVVSTQNASWVVWMKEGNRVITMKSMDLYLSAWADMTYLWNEKKTLIDMKKVDVADSVPEGIELADDIGEKNMAVTCVVDFIASEDTEATPPRLESPVFGVVEIHDEEVYEKIWCTDYFMKKLKIEAEFRLEDTGDGHLSGNWVMTTLRGVVGVVEQPEESKKV</sequence>
<feature type="region of interest" description="Disordered" evidence="1">
    <location>
        <begin position="168"/>
        <end position="276"/>
    </location>
</feature>
<feature type="region of interest" description="Disordered" evidence="1">
    <location>
        <begin position="613"/>
        <end position="649"/>
    </location>
</feature>
<comment type="caution">
    <text evidence="2">The sequence shown here is derived from an EMBL/GenBank/DDBJ whole genome shotgun (WGS) entry which is preliminary data.</text>
</comment>
<evidence type="ECO:0000313" key="3">
    <source>
        <dbReference type="Proteomes" id="UP001328107"/>
    </source>
</evidence>
<accession>A0AAN4ZUH6</accession>
<protein>
    <submittedName>
        <fullName evidence="2">Uncharacterized protein</fullName>
    </submittedName>
</protein>
<feature type="non-terminal residue" evidence="2">
    <location>
        <position position="1"/>
    </location>
</feature>
<dbReference type="EMBL" id="BTRK01000003">
    <property type="protein sequence ID" value="GMR43575.1"/>
    <property type="molecule type" value="Genomic_DNA"/>
</dbReference>
<feature type="region of interest" description="Disordered" evidence="1">
    <location>
        <begin position="491"/>
        <end position="543"/>
    </location>
</feature>
<feature type="compositionally biased region" description="Pro residues" evidence="1">
    <location>
        <begin position="184"/>
        <end position="196"/>
    </location>
</feature>
<evidence type="ECO:0000313" key="2">
    <source>
        <dbReference type="EMBL" id="GMR43575.1"/>
    </source>
</evidence>
<proteinExistence type="predicted"/>
<name>A0AAN4ZUH6_9BILA</name>
<organism evidence="2 3">
    <name type="scientific">Pristionchus mayeri</name>
    <dbReference type="NCBI Taxonomy" id="1317129"/>
    <lineage>
        <taxon>Eukaryota</taxon>
        <taxon>Metazoa</taxon>
        <taxon>Ecdysozoa</taxon>
        <taxon>Nematoda</taxon>
        <taxon>Chromadorea</taxon>
        <taxon>Rhabditida</taxon>
        <taxon>Rhabditina</taxon>
        <taxon>Diplogasteromorpha</taxon>
        <taxon>Diplogasteroidea</taxon>
        <taxon>Neodiplogasteridae</taxon>
        <taxon>Pristionchus</taxon>
    </lineage>
</organism>
<dbReference type="AlphaFoldDB" id="A0AAN4ZUH6"/>
<reference evidence="3" key="1">
    <citation type="submission" date="2022-10" db="EMBL/GenBank/DDBJ databases">
        <title>Genome assembly of Pristionchus species.</title>
        <authorList>
            <person name="Yoshida K."/>
            <person name="Sommer R.J."/>
        </authorList>
    </citation>
    <scope>NUCLEOTIDE SEQUENCE [LARGE SCALE GENOMIC DNA]</scope>
    <source>
        <strain evidence="3">RS5460</strain>
    </source>
</reference>